<evidence type="ECO:0000313" key="2">
    <source>
        <dbReference type="EMBL" id="KAJ7381887.1"/>
    </source>
</evidence>
<name>A0A9W9ZHQ3_9CNID</name>
<evidence type="ECO:0000256" key="1">
    <source>
        <dbReference type="SAM" id="MobiDB-lite"/>
    </source>
</evidence>
<accession>A0A9W9ZHQ3</accession>
<dbReference type="AlphaFoldDB" id="A0A9W9ZHQ3"/>
<feature type="non-terminal residue" evidence="2">
    <location>
        <position position="1"/>
    </location>
</feature>
<proteinExistence type="predicted"/>
<dbReference type="Proteomes" id="UP001163046">
    <property type="component" value="Unassembled WGS sequence"/>
</dbReference>
<comment type="caution">
    <text evidence="2">The sequence shown here is derived from an EMBL/GenBank/DDBJ whole genome shotgun (WGS) entry which is preliminary data.</text>
</comment>
<gene>
    <name evidence="2" type="ORF">OS493_038501</name>
</gene>
<reference evidence="2" key="1">
    <citation type="submission" date="2023-01" db="EMBL/GenBank/DDBJ databases">
        <title>Genome assembly of the deep-sea coral Lophelia pertusa.</title>
        <authorList>
            <person name="Herrera S."/>
            <person name="Cordes E."/>
        </authorList>
    </citation>
    <scope>NUCLEOTIDE SEQUENCE</scope>
    <source>
        <strain evidence="2">USNM1676648</strain>
        <tissue evidence="2">Polyp</tissue>
    </source>
</reference>
<feature type="region of interest" description="Disordered" evidence="1">
    <location>
        <begin position="1"/>
        <end position="73"/>
    </location>
</feature>
<keyword evidence="3" id="KW-1185">Reference proteome</keyword>
<feature type="compositionally biased region" description="Basic and acidic residues" evidence="1">
    <location>
        <begin position="15"/>
        <end position="41"/>
    </location>
</feature>
<protein>
    <submittedName>
        <fullName evidence="2">Uncharacterized protein</fullName>
    </submittedName>
</protein>
<dbReference type="EMBL" id="MU825973">
    <property type="protein sequence ID" value="KAJ7381887.1"/>
    <property type="molecule type" value="Genomic_DNA"/>
</dbReference>
<sequence length="73" mass="7932">MDGSTGENEDQSGSEEGHLSDFSEDDRPAVGVKEREARDESYQPILTDAKIAMSLSSDENCDDTPASAKKPRK</sequence>
<evidence type="ECO:0000313" key="3">
    <source>
        <dbReference type="Proteomes" id="UP001163046"/>
    </source>
</evidence>
<organism evidence="2 3">
    <name type="scientific">Desmophyllum pertusum</name>
    <dbReference type="NCBI Taxonomy" id="174260"/>
    <lineage>
        <taxon>Eukaryota</taxon>
        <taxon>Metazoa</taxon>
        <taxon>Cnidaria</taxon>
        <taxon>Anthozoa</taxon>
        <taxon>Hexacorallia</taxon>
        <taxon>Scleractinia</taxon>
        <taxon>Caryophylliina</taxon>
        <taxon>Caryophylliidae</taxon>
        <taxon>Desmophyllum</taxon>
    </lineage>
</organism>